<dbReference type="EMBL" id="CAUOFW020001051">
    <property type="protein sequence ID" value="CAK9140503.1"/>
    <property type="molecule type" value="Genomic_DNA"/>
</dbReference>
<dbReference type="PANTHER" id="PTHR45979">
    <property type="entry name" value="PAP/OAS1 SUBSTRATE-BINDING DOMAIN SUPERFAMILY"/>
    <property type="match status" value="1"/>
</dbReference>
<accession>A0ABC8RCT6</accession>
<name>A0ABC8RCT6_9AQUA</name>
<sequence length="161" mass="18627">MGEYEECAQPSGLLPDAGPVIRVLDSERWAKAEERTAELIVCIQPNQPSEERRKAVKDYVERLIINCFPCQVFTFGSVPLKTYLPDGDIDLTAFSNDQNLKDTWANQVRDMLENEEKNENAEFHVKEVQYIQAEQYLVKTFEIGILGHDFSYLAFRFQKPF</sequence>
<dbReference type="InterPro" id="IPR058921">
    <property type="entry name" value="PAP/OAS1-rel"/>
</dbReference>
<dbReference type="InterPro" id="IPR054708">
    <property type="entry name" value="MTPAP-like_central"/>
</dbReference>
<keyword evidence="3" id="KW-1185">Reference proteome</keyword>
<gene>
    <name evidence="2" type="ORF">ILEXP_LOCUS7960</name>
</gene>
<dbReference type="Pfam" id="PF22600">
    <property type="entry name" value="MTPAP-like_central"/>
    <property type="match status" value="1"/>
</dbReference>
<evidence type="ECO:0000313" key="3">
    <source>
        <dbReference type="Proteomes" id="UP001642360"/>
    </source>
</evidence>
<dbReference type="Proteomes" id="UP001642360">
    <property type="component" value="Unassembled WGS sequence"/>
</dbReference>
<dbReference type="AlphaFoldDB" id="A0ABC8RCT6"/>
<evidence type="ECO:0000259" key="1">
    <source>
        <dbReference type="Pfam" id="PF22600"/>
    </source>
</evidence>
<dbReference type="SUPFAM" id="SSF81301">
    <property type="entry name" value="Nucleotidyltransferase"/>
    <property type="match status" value="1"/>
</dbReference>
<proteinExistence type="predicted"/>
<dbReference type="InterPro" id="IPR043519">
    <property type="entry name" value="NT_sf"/>
</dbReference>
<dbReference type="PANTHER" id="PTHR45979:SF30">
    <property type="entry name" value="NUCLEOTIDYLTRANSFERASE"/>
    <property type="match status" value="1"/>
</dbReference>
<dbReference type="Gene3D" id="3.30.460.10">
    <property type="entry name" value="Beta Polymerase, domain 2"/>
    <property type="match status" value="1"/>
</dbReference>
<reference evidence="2 3" key="1">
    <citation type="submission" date="2024-02" db="EMBL/GenBank/DDBJ databases">
        <authorList>
            <person name="Vignale AGUSTIN F."/>
            <person name="Sosa J E."/>
            <person name="Modenutti C."/>
        </authorList>
    </citation>
    <scope>NUCLEOTIDE SEQUENCE [LARGE SCALE GENOMIC DNA]</scope>
</reference>
<evidence type="ECO:0000313" key="2">
    <source>
        <dbReference type="EMBL" id="CAK9140503.1"/>
    </source>
</evidence>
<protein>
    <recommendedName>
        <fullName evidence="1">Poly(A) RNA polymerase mitochondrial-like central palm domain-containing protein</fullName>
    </recommendedName>
</protein>
<feature type="domain" description="Poly(A) RNA polymerase mitochondrial-like central palm" evidence="1">
    <location>
        <begin position="38"/>
        <end position="134"/>
    </location>
</feature>
<comment type="caution">
    <text evidence="2">The sequence shown here is derived from an EMBL/GenBank/DDBJ whole genome shotgun (WGS) entry which is preliminary data.</text>
</comment>
<organism evidence="2 3">
    <name type="scientific">Ilex paraguariensis</name>
    <name type="common">yerba mate</name>
    <dbReference type="NCBI Taxonomy" id="185542"/>
    <lineage>
        <taxon>Eukaryota</taxon>
        <taxon>Viridiplantae</taxon>
        <taxon>Streptophyta</taxon>
        <taxon>Embryophyta</taxon>
        <taxon>Tracheophyta</taxon>
        <taxon>Spermatophyta</taxon>
        <taxon>Magnoliopsida</taxon>
        <taxon>eudicotyledons</taxon>
        <taxon>Gunneridae</taxon>
        <taxon>Pentapetalae</taxon>
        <taxon>asterids</taxon>
        <taxon>campanulids</taxon>
        <taxon>Aquifoliales</taxon>
        <taxon>Aquifoliaceae</taxon>
        <taxon>Ilex</taxon>
    </lineage>
</organism>